<reference evidence="1 2" key="1">
    <citation type="journal article" date="2023" name="Science">
        <title>Complex scaffold remodeling in plant triterpene biosynthesis.</title>
        <authorList>
            <person name="De La Pena R."/>
            <person name="Hodgson H."/>
            <person name="Liu J.C."/>
            <person name="Stephenson M.J."/>
            <person name="Martin A.C."/>
            <person name="Owen C."/>
            <person name="Harkess A."/>
            <person name="Leebens-Mack J."/>
            <person name="Jimenez L.E."/>
            <person name="Osbourn A."/>
            <person name="Sattely E.S."/>
        </authorList>
    </citation>
    <scope>NUCLEOTIDE SEQUENCE [LARGE SCALE GENOMIC DNA]</scope>
    <source>
        <strain evidence="2">cv. JPN11</strain>
        <tissue evidence="1">Leaf</tissue>
    </source>
</reference>
<evidence type="ECO:0000313" key="2">
    <source>
        <dbReference type="Proteomes" id="UP001164539"/>
    </source>
</evidence>
<protein>
    <submittedName>
        <fullName evidence="1">NBS-LRR type disease resistance protein</fullName>
    </submittedName>
</protein>
<dbReference type="EMBL" id="CM051398">
    <property type="protein sequence ID" value="KAJ4718290.1"/>
    <property type="molecule type" value="Genomic_DNA"/>
</dbReference>
<evidence type="ECO:0000313" key="1">
    <source>
        <dbReference type="EMBL" id="KAJ4718290.1"/>
    </source>
</evidence>
<keyword evidence="2" id="KW-1185">Reference proteome</keyword>
<gene>
    <name evidence="1" type="ORF">OWV82_009989</name>
</gene>
<name>A0ACC1Y6Z6_MELAZ</name>
<organism evidence="1 2">
    <name type="scientific">Melia azedarach</name>
    <name type="common">Chinaberry tree</name>
    <dbReference type="NCBI Taxonomy" id="155640"/>
    <lineage>
        <taxon>Eukaryota</taxon>
        <taxon>Viridiplantae</taxon>
        <taxon>Streptophyta</taxon>
        <taxon>Embryophyta</taxon>
        <taxon>Tracheophyta</taxon>
        <taxon>Spermatophyta</taxon>
        <taxon>Magnoliopsida</taxon>
        <taxon>eudicotyledons</taxon>
        <taxon>Gunneridae</taxon>
        <taxon>Pentapetalae</taxon>
        <taxon>rosids</taxon>
        <taxon>malvids</taxon>
        <taxon>Sapindales</taxon>
        <taxon>Meliaceae</taxon>
        <taxon>Melia</taxon>
    </lineage>
</organism>
<accession>A0ACC1Y6Z6</accession>
<comment type="caution">
    <text evidence="1">The sequence shown here is derived from an EMBL/GenBank/DDBJ whole genome shotgun (WGS) entry which is preliminary data.</text>
</comment>
<proteinExistence type="predicted"/>
<sequence length="190" mass="22294">MGNFCATSISCDDTITWCLDATINRARYLRKLEDNLEKLQIELEKLIEARNDVVKRVVIAERQGMKRTEQVQGWLSRVQQLEAEVGELQKAKSQHIENLCLGGCCFKTCNSSYEFGKKVAKKLKVVATLREKETSKKWHIAYLKILELKSLLIKVQVLKMKKLYFYFHFLCLYCQRYMNVNRKEYNCGIH</sequence>
<dbReference type="Proteomes" id="UP001164539">
    <property type="component" value="Chromosome 5"/>
</dbReference>